<gene>
    <name evidence="2" type="ORF">EAH_00010580</name>
</gene>
<accession>U6GGC6</accession>
<feature type="compositionally biased region" description="Low complexity" evidence="1">
    <location>
        <begin position="1"/>
        <end position="12"/>
    </location>
</feature>
<sequence length="101" mass="10660">MSSHSSGGSYSSDVGAPSEPSSHDTDMQQPLGPGDDILTSPEATPIEGVYGQGIAGIPPISGTEQQQQQFEGPAPEAEEPTIQSFFRRVTELFASLRPKLD</sequence>
<dbReference type="EMBL" id="HG671001">
    <property type="protein sequence ID" value="CDI79306.1"/>
    <property type="molecule type" value="Genomic_DNA"/>
</dbReference>
<organism evidence="2 3">
    <name type="scientific">Eimeria acervulina</name>
    <name type="common">Coccidian parasite</name>
    <dbReference type="NCBI Taxonomy" id="5801"/>
    <lineage>
        <taxon>Eukaryota</taxon>
        <taxon>Sar</taxon>
        <taxon>Alveolata</taxon>
        <taxon>Apicomplexa</taxon>
        <taxon>Conoidasida</taxon>
        <taxon>Coccidia</taxon>
        <taxon>Eucoccidiorida</taxon>
        <taxon>Eimeriorina</taxon>
        <taxon>Eimeriidae</taxon>
        <taxon>Eimeria</taxon>
    </lineage>
</organism>
<reference evidence="2" key="2">
    <citation type="submission" date="2013-10" db="EMBL/GenBank/DDBJ databases">
        <authorList>
            <person name="Aslett M."/>
        </authorList>
    </citation>
    <scope>NUCLEOTIDE SEQUENCE [LARGE SCALE GENOMIC DNA]</scope>
    <source>
        <strain evidence="2">Houghton</strain>
    </source>
</reference>
<evidence type="ECO:0000256" key="1">
    <source>
        <dbReference type="SAM" id="MobiDB-lite"/>
    </source>
</evidence>
<keyword evidence="3" id="KW-1185">Reference proteome</keyword>
<dbReference type="GeneID" id="25269128"/>
<evidence type="ECO:0000313" key="3">
    <source>
        <dbReference type="Proteomes" id="UP000018050"/>
    </source>
</evidence>
<protein>
    <submittedName>
        <fullName evidence="2">Uncharacterized protein</fullName>
    </submittedName>
</protein>
<dbReference type="AlphaFoldDB" id="U6GGC6"/>
<dbReference type="Proteomes" id="UP000018050">
    <property type="component" value="Unassembled WGS sequence"/>
</dbReference>
<name>U6GGC6_EIMAC</name>
<feature type="region of interest" description="Disordered" evidence="1">
    <location>
        <begin position="1"/>
        <end position="78"/>
    </location>
</feature>
<reference evidence="2" key="1">
    <citation type="submission" date="2013-10" db="EMBL/GenBank/DDBJ databases">
        <title>Genomic analysis of the causative agents of coccidiosis in chickens.</title>
        <authorList>
            <person name="Reid A.J."/>
            <person name="Blake D."/>
            <person name="Billington K."/>
            <person name="Browne H."/>
            <person name="Dunn M."/>
            <person name="Hung S."/>
            <person name="Kawahara F."/>
            <person name="Miranda-Saavedra D."/>
            <person name="Mourier T."/>
            <person name="Nagra H."/>
            <person name="Otto T.D."/>
            <person name="Rawlings N."/>
            <person name="Sanchez A."/>
            <person name="Sanders M."/>
            <person name="Subramaniam C."/>
            <person name="Tay Y."/>
            <person name="Dear P."/>
            <person name="Doerig C."/>
            <person name="Gruber A."/>
            <person name="Parkinson J."/>
            <person name="Shirley M."/>
            <person name="Wan K.L."/>
            <person name="Berriman M."/>
            <person name="Tomley F."/>
            <person name="Pain A."/>
        </authorList>
    </citation>
    <scope>NUCLEOTIDE SEQUENCE [LARGE SCALE GENOMIC DNA]</scope>
    <source>
        <strain evidence="2">Houghton</strain>
    </source>
</reference>
<evidence type="ECO:0000313" key="2">
    <source>
        <dbReference type="EMBL" id="CDI79306.1"/>
    </source>
</evidence>
<proteinExistence type="predicted"/>
<dbReference type="RefSeq" id="XP_013250567.1">
    <property type="nucleotide sequence ID" value="XM_013395113.1"/>
</dbReference>
<dbReference type="VEuPathDB" id="ToxoDB:EAH_00010580"/>